<accession>A0ABY5P9N5</accession>
<proteinExistence type="predicted"/>
<name>A0ABY5P9N5_9LACT</name>
<dbReference type="Proteomes" id="UP001315967">
    <property type="component" value="Chromosome"/>
</dbReference>
<evidence type="ECO:0000313" key="1">
    <source>
        <dbReference type="EMBL" id="UUX35133.1"/>
    </source>
</evidence>
<gene>
    <name evidence="1" type="ORF">NRE15_05690</name>
</gene>
<keyword evidence="2" id="KW-1185">Reference proteome</keyword>
<evidence type="ECO:0000313" key="2">
    <source>
        <dbReference type="Proteomes" id="UP001315967"/>
    </source>
</evidence>
<protein>
    <submittedName>
        <fullName evidence="1">Uncharacterized protein</fullName>
    </submittedName>
</protein>
<dbReference type="RefSeq" id="WP_313794626.1">
    <property type="nucleotide sequence ID" value="NZ_CP102453.1"/>
</dbReference>
<sequence length="77" mass="8753">MSVNYNEKFRQAFAGFENHYVVIGGTATSFILDDRGFTSRTTKDYDMVITNPEKLFYIALKNFLEAGSYVPEVEIGN</sequence>
<organism evidence="1 2">
    <name type="scientific">Fundicoccus culcitae</name>
    <dbReference type="NCBI Taxonomy" id="2969821"/>
    <lineage>
        <taxon>Bacteria</taxon>
        <taxon>Bacillati</taxon>
        <taxon>Bacillota</taxon>
        <taxon>Bacilli</taxon>
        <taxon>Lactobacillales</taxon>
        <taxon>Aerococcaceae</taxon>
        <taxon>Fundicoccus</taxon>
    </lineage>
</organism>
<dbReference type="EMBL" id="CP102453">
    <property type="protein sequence ID" value="UUX35133.1"/>
    <property type="molecule type" value="Genomic_DNA"/>
</dbReference>
<reference evidence="1 2" key="1">
    <citation type="submission" date="2022-08" db="EMBL/GenBank/DDBJ databases">
        <title>Aerococcaceae sp. nov isolated from spoiled eye mask.</title>
        <authorList>
            <person name="Zhou G."/>
            <person name="Xie X.-B."/>
            <person name="Shi Q.-S."/>
            <person name="Wang Y.-S."/>
            <person name="Wen X."/>
            <person name="Peng H."/>
            <person name="Yang X.-J."/>
            <person name="Tao H.-B."/>
            <person name="Huang X.-M."/>
        </authorList>
    </citation>
    <scope>NUCLEOTIDE SEQUENCE [LARGE SCALE GENOMIC DNA]</scope>
    <source>
        <strain evidence="2">DM20194951</strain>
    </source>
</reference>